<protein>
    <submittedName>
        <fullName evidence="8">Integrase</fullName>
    </submittedName>
</protein>
<evidence type="ECO:0000259" key="6">
    <source>
        <dbReference type="PROSITE" id="PS51898"/>
    </source>
</evidence>
<evidence type="ECO:0000313" key="8">
    <source>
        <dbReference type="EMBL" id="MBM7587940.1"/>
    </source>
</evidence>
<dbReference type="RefSeq" id="WP_205175177.1">
    <property type="nucleotide sequence ID" value="NZ_JAFBDZ010000006.1"/>
</dbReference>
<feature type="domain" description="Tyr recombinase" evidence="6">
    <location>
        <begin position="167"/>
        <end position="371"/>
    </location>
</feature>
<dbReference type="InterPro" id="IPR002104">
    <property type="entry name" value="Integrase_catalytic"/>
</dbReference>
<keyword evidence="4" id="KW-0233">DNA recombination</keyword>
<dbReference type="EMBL" id="JAFBDZ010000006">
    <property type="protein sequence ID" value="MBM7587940.1"/>
    <property type="molecule type" value="Genomic_DNA"/>
</dbReference>
<dbReference type="InterPro" id="IPR028259">
    <property type="entry name" value="AP2-like_int_N"/>
</dbReference>
<evidence type="ECO:0000256" key="5">
    <source>
        <dbReference type="PROSITE-ProRule" id="PRU01248"/>
    </source>
</evidence>
<dbReference type="InterPro" id="IPR013762">
    <property type="entry name" value="Integrase-like_cat_sf"/>
</dbReference>
<dbReference type="Pfam" id="PF14659">
    <property type="entry name" value="Phage_int_SAM_3"/>
    <property type="match status" value="1"/>
</dbReference>
<dbReference type="Pfam" id="PF00589">
    <property type="entry name" value="Phage_integrase"/>
    <property type="match status" value="1"/>
</dbReference>
<dbReference type="PANTHER" id="PTHR30349">
    <property type="entry name" value="PHAGE INTEGRASE-RELATED"/>
    <property type="match status" value="1"/>
</dbReference>
<dbReference type="SUPFAM" id="SSF56349">
    <property type="entry name" value="DNA breaking-rejoining enzymes"/>
    <property type="match status" value="1"/>
</dbReference>
<gene>
    <name evidence="8" type="ORF">JOC86_004515</name>
</gene>
<comment type="caution">
    <text evidence="8">The sequence shown here is derived from an EMBL/GenBank/DDBJ whole genome shotgun (WGS) entry which is preliminary data.</text>
</comment>
<evidence type="ECO:0000256" key="2">
    <source>
        <dbReference type="ARBA" id="ARBA00022908"/>
    </source>
</evidence>
<dbReference type="PROSITE" id="PS51898">
    <property type="entry name" value="TYR_RECOMBINASE"/>
    <property type="match status" value="1"/>
</dbReference>
<dbReference type="PROSITE" id="PS51900">
    <property type="entry name" value="CB"/>
    <property type="match status" value="1"/>
</dbReference>
<accession>A0ABS2NJA0</accession>
<dbReference type="PANTHER" id="PTHR30349:SF64">
    <property type="entry name" value="PROPHAGE INTEGRASE INTD-RELATED"/>
    <property type="match status" value="1"/>
</dbReference>
<organism evidence="8 9">
    <name type="scientific">Rossellomorea pakistanensis</name>
    <dbReference type="NCBI Taxonomy" id="992288"/>
    <lineage>
        <taxon>Bacteria</taxon>
        <taxon>Bacillati</taxon>
        <taxon>Bacillota</taxon>
        <taxon>Bacilli</taxon>
        <taxon>Bacillales</taxon>
        <taxon>Bacillaceae</taxon>
        <taxon>Rossellomorea</taxon>
    </lineage>
</organism>
<dbReference type="InterPro" id="IPR004107">
    <property type="entry name" value="Integrase_SAM-like_N"/>
</dbReference>
<name>A0ABS2NJA0_9BACI</name>
<dbReference type="InterPro" id="IPR050090">
    <property type="entry name" value="Tyrosine_recombinase_XerCD"/>
</dbReference>
<evidence type="ECO:0000259" key="7">
    <source>
        <dbReference type="PROSITE" id="PS51900"/>
    </source>
</evidence>
<keyword evidence="2" id="KW-0229">DNA integration</keyword>
<evidence type="ECO:0000256" key="3">
    <source>
        <dbReference type="ARBA" id="ARBA00023125"/>
    </source>
</evidence>
<dbReference type="CDD" id="cd01189">
    <property type="entry name" value="INT_ICEBs1_C_like"/>
    <property type="match status" value="1"/>
</dbReference>
<dbReference type="InterPro" id="IPR010998">
    <property type="entry name" value="Integrase_recombinase_N"/>
</dbReference>
<dbReference type="InterPro" id="IPR044068">
    <property type="entry name" value="CB"/>
</dbReference>
<dbReference type="InterPro" id="IPR011010">
    <property type="entry name" value="DNA_brk_join_enz"/>
</dbReference>
<comment type="similarity">
    <text evidence="1">Belongs to the 'phage' integrase family.</text>
</comment>
<reference evidence="8 9" key="1">
    <citation type="submission" date="2021-01" db="EMBL/GenBank/DDBJ databases">
        <title>Genomic Encyclopedia of Type Strains, Phase IV (KMG-IV): sequencing the most valuable type-strain genomes for metagenomic binning, comparative biology and taxonomic classification.</title>
        <authorList>
            <person name="Goeker M."/>
        </authorList>
    </citation>
    <scope>NUCLEOTIDE SEQUENCE [LARGE SCALE GENOMIC DNA]</scope>
    <source>
        <strain evidence="8 9">DSM 24834</strain>
    </source>
</reference>
<keyword evidence="3 5" id="KW-0238">DNA-binding</keyword>
<feature type="domain" description="Core-binding (CB)" evidence="7">
    <location>
        <begin position="64"/>
        <end position="147"/>
    </location>
</feature>
<proteinExistence type="inferred from homology"/>
<sequence length="386" mass="44460">MTSIKKDSNTGKYYFVLDAGKDPLTGKRTQLRRRGFTTKKEAQIALANLQVQVSERKELCLSKLPFYKYLEQWFTAKKIKLKTSTIQNYEQQIRYNITPYIGEVRMNDFNESILQNYIQVLCKERELSPATIRAAYGIVSEVLYKASQKGILNKSMLDDIALPRIPKKLRVWTSDEIATFLNAPQTILNLTRHFIGFNISLQTGMRMGEVLGLRWSDIDFEGKKISVRQTLNKIGDGNEYGFVNEGKTASALRVIYISESLVNCLKAHMELIKRERTVLQEVYLNYDLVVCTKNGNWVHPNNFRRAFKMTVEQLDITPIRLHDLRHTHATFLLENKVNPKIIQERLGHKNVNITLNTYSHALPSMQIEAAGKFVEMFGNSDQISDQ</sequence>
<dbReference type="Gene3D" id="1.10.150.130">
    <property type="match status" value="1"/>
</dbReference>
<evidence type="ECO:0000256" key="4">
    <source>
        <dbReference type="ARBA" id="ARBA00023172"/>
    </source>
</evidence>
<dbReference type="Gene3D" id="1.10.443.10">
    <property type="entry name" value="Intergrase catalytic core"/>
    <property type="match status" value="1"/>
</dbReference>
<dbReference type="Proteomes" id="UP001646157">
    <property type="component" value="Unassembled WGS sequence"/>
</dbReference>
<evidence type="ECO:0000256" key="1">
    <source>
        <dbReference type="ARBA" id="ARBA00008857"/>
    </source>
</evidence>
<dbReference type="Pfam" id="PF14657">
    <property type="entry name" value="Arm-DNA-bind_4"/>
    <property type="match status" value="1"/>
</dbReference>
<keyword evidence="9" id="KW-1185">Reference proteome</keyword>
<evidence type="ECO:0000313" key="9">
    <source>
        <dbReference type="Proteomes" id="UP001646157"/>
    </source>
</evidence>